<dbReference type="PATRIC" id="fig|1396.428.peg.2716"/>
<accession>A0A0G8F3V8</accession>
<organism evidence="1 2">
    <name type="scientific">Bacillus cereus</name>
    <dbReference type="NCBI Taxonomy" id="1396"/>
    <lineage>
        <taxon>Bacteria</taxon>
        <taxon>Bacillati</taxon>
        <taxon>Bacillota</taxon>
        <taxon>Bacilli</taxon>
        <taxon>Bacillales</taxon>
        <taxon>Bacillaceae</taxon>
        <taxon>Bacillus</taxon>
        <taxon>Bacillus cereus group</taxon>
    </lineage>
</organism>
<evidence type="ECO:0000313" key="2">
    <source>
        <dbReference type="Proteomes" id="UP000035214"/>
    </source>
</evidence>
<gene>
    <name evidence="1" type="ORF">B4077_3337</name>
</gene>
<protein>
    <submittedName>
        <fullName evidence="1">Uncharacterized protein</fullName>
    </submittedName>
</protein>
<dbReference type="AlphaFoldDB" id="A0A0G8F3V8"/>
<sequence length="38" mass="4531">MRGSERMKQTKQKAIDTAISLFNTKGYDMVCTLYCRWR</sequence>
<comment type="caution">
    <text evidence="1">The sequence shown here is derived from an EMBL/GenBank/DDBJ whole genome shotgun (WGS) entry which is preliminary data.</text>
</comment>
<dbReference type="EMBL" id="LCYI01000017">
    <property type="protein sequence ID" value="KLA31069.1"/>
    <property type="molecule type" value="Genomic_DNA"/>
</dbReference>
<name>A0A0G8F3V8_BACCE</name>
<proteinExistence type="predicted"/>
<dbReference type="Proteomes" id="UP000035214">
    <property type="component" value="Unassembled WGS sequence"/>
</dbReference>
<evidence type="ECO:0000313" key="1">
    <source>
        <dbReference type="EMBL" id="KLA31069.1"/>
    </source>
</evidence>
<reference evidence="1 2" key="1">
    <citation type="submission" date="2015-04" db="EMBL/GenBank/DDBJ databases">
        <title>Draft Genome Sequences of Eight Spore-Forming Food Isolates of Bacillus cereus Genome sequencing.</title>
        <authorList>
            <person name="Krawcyk A.O."/>
            <person name="de Jong A."/>
            <person name="Eijlander R.T."/>
            <person name="Berendsen E.M."/>
            <person name="Holsappel S."/>
            <person name="Wells-Bennik M."/>
            <person name="Kuipers O.P."/>
        </authorList>
    </citation>
    <scope>NUCLEOTIDE SEQUENCE [LARGE SCALE GENOMIC DNA]</scope>
    <source>
        <strain evidence="1 2">B4077</strain>
    </source>
</reference>